<evidence type="ECO:0000313" key="2">
    <source>
        <dbReference type="EMBL" id="KAF2002870.1"/>
    </source>
</evidence>
<evidence type="ECO:0000256" key="1">
    <source>
        <dbReference type="SAM" id="SignalP"/>
    </source>
</evidence>
<keyword evidence="1" id="KW-0732">Signal</keyword>
<dbReference type="EMBL" id="ML977575">
    <property type="protein sequence ID" value="KAF2002870.1"/>
    <property type="molecule type" value="Genomic_DNA"/>
</dbReference>
<evidence type="ECO:0000313" key="3">
    <source>
        <dbReference type="Proteomes" id="UP000799779"/>
    </source>
</evidence>
<accession>A0A6A5WLM8</accession>
<reference evidence="2" key="1">
    <citation type="journal article" date="2020" name="Stud. Mycol.">
        <title>101 Dothideomycetes genomes: a test case for predicting lifestyles and emergence of pathogens.</title>
        <authorList>
            <person name="Haridas S."/>
            <person name="Albert R."/>
            <person name="Binder M."/>
            <person name="Bloem J."/>
            <person name="Labutti K."/>
            <person name="Salamov A."/>
            <person name="Andreopoulos B."/>
            <person name="Baker S."/>
            <person name="Barry K."/>
            <person name="Bills G."/>
            <person name="Bluhm B."/>
            <person name="Cannon C."/>
            <person name="Castanera R."/>
            <person name="Culley D."/>
            <person name="Daum C."/>
            <person name="Ezra D."/>
            <person name="Gonzalez J."/>
            <person name="Henrissat B."/>
            <person name="Kuo A."/>
            <person name="Liang C."/>
            <person name="Lipzen A."/>
            <person name="Lutzoni F."/>
            <person name="Magnuson J."/>
            <person name="Mondo S."/>
            <person name="Nolan M."/>
            <person name="Ohm R."/>
            <person name="Pangilinan J."/>
            <person name="Park H.-J."/>
            <person name="Ramirez L."/>
            <person name="Alfaro M."/>
            <person name="Sun H."/>
            <person name="Tritt A."/>
            <person name="Yoshinaga Y."/>
            <person name="Zwiers L.-H."/>
            <person name="Turgeon B."/>
            <person name="Goodwin S."/>
            <person name="Spatafora J."/>
            <person name="Crous P."/>
            <person name="Grigoriev I."/>
        </authorList>
    </citation>
    <scope>NUCLEOTIDE SEQUENCE</scope>
    <source>
        <strain evidence="2">CBS 123094</strain>
    </source>
</reference>
<feature type="chain" id="PRO_5025553687" description="Secreted protein" evidence="1">
    <location>
        <begin position="19"/>
        <end position="103"/>
    </location>
</feature>
<evidence type="ECO:0008006" key="4">
    <source>
        <dbReference type="Google" id="ProtNLM"/>
    </source>
</evidence>
<protein>
    <recommendedName>
        <fullName evidence="4">Secreted protein</fullName>
    </recommendedName>
</protein>
<dbReference type="AlphaFoldDB" id="A0A6A5WLM8"/>
<feature type="signal peptide" evidence="1">
    <location>
        <begin position="1"/>
        <end position="18"/>
    </location>
</feature>
<proteinExistence type="predicted"/>
<keyword evidence="3" id="KW-1185">Reference proteome</keyword>
<gene>
    <name evidence="2" type="ORF">P154DRAFT_520637</name>
</gene>
<organism evidence="2 3">
    <name type="scientific">Amniculicola lignicola CBS 123094</name>
    <dbReference type="NCBI Taxonomy" id="1392246"/>
    <lineage>
        <taxon>Eukaryota</taxon>
        <taxon>Fungi</taxon>
        <taxon>Dikarya</taxon>
        <taxon>Ascomycota</taxon>
        <taxon>Pezizomycotina</taxon>
        <taxon>Dothideomycetes</taxon>
        <taxon>Pleosporomycetidae</taxon>
        <taxon>Pleosporales</taxon>
        <taxon>Amniculicolaceae</taxon>
        <taxon>Amniculicola</taxon>
    </lineage>
</organism>
<name>A0A6A5WLM8_9PLEO</name>
<dbReference type="Proteomes" id="UP000799779">
    <property type="component" value="Unassembled WGS sequence"/>
</dbReference>
<sequence>MLISLLASPVVFISISSSTYYEAADGEALRSKTRRTKDKTLCTTPKALLDRLRPALNASSMLMITPSSDAGNHTPSWPGDATRRRAIPAIRTLGIKIGFAASG</sequence>